<dbReference type="EMBL" id="CCSD01000112">
    <property type="protein sequence ID" value="CDZ92566.1"/>
    <property type="molecule type" value="Genomic_DNA"/>
</dbReference>
<dbReference type="Proteomes" id="UP000042997">
    <property type="component" value="Unassembled WGS sequence"/>
</dbReference>
<evidence type="ECO:0000313" key="1">
    <source>
        <dbReference type="EMBL" id="CDZ92566.1"/>
    </source>
</evidence>
<gene>
    <name evidence="1" type="ORF">RHRU231_960095</name>
</gene>
<accession>A0A098BXW7</accession>
<evidence type="ECO:0000313" key="2">
    <source>
        <dbReference type="Proteomes" id="UP000042997"/>
    </source>
</evidence>
<name>A0A098BXW7_9NOCA</name>
<proteinExistence type="predicted"/>
<sequence length="89" mass="9941">MLIHVFAKNLRPGSRRSGAFLRYRRCRDRQAGDGGGQLEIRESVVNDDGIRHELCEQIGEGCRQTGQEEKACLSERCSSNCSDMTLGKP</sequence>
<dbReference type="AlphaFoldDB" id="A0A098BXW7"/>
<reference evidence="1 2" key="1">
    <citation type="journal article" date="2014" name="Genome Announc.">
        <title>Draft Genome Sequence of Propane- and Butane-Oxidizing Actinobacterium Rhodococcus ruber IEGM 231.</title>
        <authorList>
            <person name="Ivshina I.B."/>
            <person name="Kuyukina M.S."/>
            <person name="Krivoruchko A.V."/>
            <person name="Barbe V."/>
            <person name="Fischer C."/>
        </authorList>
    </citation>
    <scope>NUCLEOTIDE SEQUENCE [LARGE SCALE GENOMIC DNA]</scope>
</reference>
<organism evidence="1 2">
    <name type="scientific">Rhodococcus ruber</name>
    <dbReference type="NCBI Taxonomy" id="1830"/>
    <lineage>
        <taxon>Bacteria</taxon>
        <taxon>Bacillati</taxon>
        <taxon>Actinomycetota</taxon>
        <taxon>Actinomycetes</taxon>
        <taxon>Mycobacteriales</taxon>
        <taxon>Nocardiaceae</taxon>
        <taxon>Rhodococcus</taxon>
    </lineage>
</organism>
<protein>
    <submittedName>
        <fullName evidence="1">Uncharacterized protein</fullName>
    </submittedName>
</protein>